<keyword evidence="2" id="KW-1003">Cell membrane</keyword>
<sequence>MKKSNIETGRLFSRFSLLTLIAVYLLILVGGIVRSTGSGMGCPDWPKCFGNWVPPTDISQLPENYKEIYSQKREKKNERFAEYLSALGLDETAHKLLNDESILVEADFNKQKTWIEYINRLLGVLIGLLILGTFVLSIRFLKTDKTIFFVALATLLLVIFQGWIGSIVVSTNLVPWTITLHMFLALVIVALLVFLVHRTRYSGGVSMCFRNRTMFLVVLVACMITSLVQVALGTQVREAIDVIAAQYNYTSRDLWIEGIGTAFLVHRSFSWVILLLHAVLIYLLYKTKTSSSLTIGLVAVVLLTIATGVVMGYFSIPAFMQPVHLLLGTLVFGLQFLLFLRVSGVKGKLAF</sequence>
<accession>A0ABW9RU79</accession>
<dbReference type="EMBL" id="SMLW01000629">
    <property type="protein sequence ID" value="MTI27456.1"/>
    <property type="molecule type" value="Genomic_DNA"/>
</dbReference>
<dbReference type="Pfam" id="PF02628">
    <property type="entry name" value="COX15-CtaA"/>
    <property type="match status" value="2"/>
</dbReference>
<feature type="transmembrane region" description="Helical" evidence="14">
    <location>
        <begin position="174"/>
        <end position="195"/>
    </location>
</feature>
<evidence type="ECO:0000256" key="5">
    <source>
        <dbReference type="ARBA" id="ARBA00022723"/>
    </source>
</evidence>
<keyword evidence="11 14" id="KW-0472">Membrane</keyword>
<keyword evidence="8" id="KW-0408">Iron</keyword>
<evidence type="ECO:0000256" key="11">
    <source>
        <dbReference type="ARBA" id="ARBA00023136"/>
    </source>
</evidence>
<evidence type="ECO:0000256" key="14">
    <source>
        <dbReference type="SAM" id="Phobius"/>
    </source>
</evidence>
<dbReference type="RefSeq" id="WP_155174457.1">
    <property type="nucleotide sequence ID" value="NZ_BAAAFL010000027.1"/>
</dbReference>
<keyword evidence="3" id="KW-0004">4Fe-4S</keyword>
<keyword evidence="12" id="KW-1015">Disulfide bond</keyword>
<feature type="transmembrane region" description="Helical" evidence="14">
    <location>
        <begin position="322"/>
        <end position="340"/>
    </location>
</feature>
<keyword evidence="5" id="KW-0479">Metal-binding</keyword>
<evidence type="ECO:0000256" key="6">
    <source>
        <dbReference type="ARBA" id="ARBA00022989"/>
    </source>
</evidence>
<keyword evidence="16" id="KW-1185">Reference proteome</keyword>
<dbReference type="InterPro" id="IPR003780">
    <property type="entry name" value="COX15/CtaA_fam"/>
</dbReference>
<evidence type="ECO:0000256" key="7">
    <source>
        <dbReference type="ARBA" id="ARBA00023002"/>
    </source>
</evidence>
<reference evidence="15 16" key="1">
    <citation type="submission" date="2019-02" db="EMBL/GenBank/DDBJ databases">
        <authorList>
            <person name="Goldberg S.R."/>
            <person name="Haltli B.A."/>
            <person name="Correa H."/>
            <person name="Russell K.G."/>
        </authorList>
    </citation>
    <scope>NUCLEOTIDE SEQUENCE [LARGE SCALE GENOMIC DNA]</scope>
    <source>
        <strain evidence="15 16">JCM 16186</strain>
    </source>
</reference>
<dbReference type="Proteomes" id="UP000798808">
    <property type="component" value="Unassembled WGS sequence"/>
</dbReference>
<organism evidence="15 16">
    <name type="scientific">Fulvivirga kasyanovii</name>
    <dbReference type="NCBI Taxonomy" id="396812"/>
    <lineage>
        <taxon>Bacteria</taxon>
        <taxon>Pseudomonadati</taxon>
        <taxon>Bacteroidota</taxon>
        <taxon>Cytophagia</taxon>
        <taxon>Cytophagales</taxon>
        <taxon>Fulvivirgaceae</taxon>
        <taxon>Fulvivirga</taxon>
    </lineage>
</organism>
<keyword evidence="10" id="KW-0350">Heme biosynthesis</keyword>
<dbReference type="InterPro" id="IPR045854">
    <property type="entry name" value="NO2/SO3_Rdtase_4Fe4S_sf"/>
</dbReference>
<comment type="subcellular location">
    <subcellularLocation>
        <location evidence="1">Membrane</location>
        <topology evidence="1">Multi-pass membrane protein</topology>
    </subcellularLocation>
</comment>
<evidence type="ECO:0000256" key="2">
    <source>
        <dbReference type="ARBA" id="ARBA00022475"/>
    </source>
</evidence>
<evidence type="ECO:0000256" key="8">
    <source>
        <dbReference type="ARBA" id="ARBA00023004"/>
    </source>
</evidence>
<dbReference type="InterPro" id="IPR050450">
    <property type="entry name" value="COX15/CtaA_HemeA_synthase"/>
</dbReference>
<keyword evidence="7" id="KW-0560">Oxidoreductase</keyword>
<feature type="transmembrane region" description="Helical" evidence="14">
    <location>
        <begin position="148"/>
        <end position="168"/>
    </location>
</feature>
<keyword evidence="4 14" id="KW-0812">Transmembrane</keyword>
<evidence type="ECO:0000256" key="10">
    <source>
        <dbReference type="ARBA" id="ARBA00023133"/>
    </source>
</evidence>
<dbReference type="PANTHER" id="PTHR35457">
    <property type="entry name" value="HEME A SYNTHASE"/>
    <property type="match status" value="1"/>
</dbReference>
<evidence type="ECO:0000313" key="15">
    <source>
        <dbReference type="EMBL" id="MTI27456.1"/>
    </source>
</evidence>
<comment type="pathway">
    <text evidence="13">Porphyrin-containing compound metabolism.</text>
</comment>
<feature type="transmembrane region" description="Helical" evidence="14">
    <location>
        <begin position="12"/>
        <end position="33"/>
    </location>
</feature>
<gene>
    <name evidence="15" type="ORF">E1163_21045</name>
</gene>
<feature type="transmembrane region" description="Helical" evidence="14">
    <location>
        <begin position="215"/>
        <end position="232"/>
    </location>
</feature>
<feature type="transmembrane region" description="Helical" evidence="14">
    <location>
        <begin position="297"/>
        <end position="316"/>
    </location>
</feature>
<keyword evidence="6 14" id="KW-1133">Transmembrane helix</keyword>
<evidence type="ECO:0000256" key="13">
    <source>
        <dbReference type="ARBA" id="ARBA00023444"/>
    </source>
</evidence>
<evidence type="ECO:0000256" key="1">
    <source>
        <dbReference type="ARBA" id="ARBA00004141"/>
    </source>
</evidence>
<dbReference type="SUPFAM" id="SSF56014">
    <property type="entry name" value="Nitrite and sulphite reductase 4Fe-4S domain-like"/>
    <property type="match status" value="1"/>
</dbReference>
<keyword evidence="9" id="KW-0411">Iron-sulfur</keyword>
<dbReference type="PANTHER" id="PTHR35457:SF1">
    <property type="entry name" value="HEME A SYNTHASE"/>
    <property type="match status" value="1"/>
</dbReference>
<evidence type="ECO:0000256" key="3">
    <source>
        <dbReference type="ARBA" id="ARBA00022485"/>
    </source>
</evidence>
<evidence type="ECO:0000313" key="16">
    <source>
        <dbReference type="Proteomes" id="UP000798808"/>
    </source>
</evidence>
<proteinExistence type="predicted"/>
<evidence type="ECO:0000256" key="9">
    <source>
        <dbReference type="ARBA" id="ARBA00023014"/>
    </source>
</evidence>
<evidence type="ECO:0000256" key="12">
    <source>
        <dbReference type="ARBA" id="ARBA00023157"/>
    </source>
</evidence>
<feature type="transmembrane region" description="Helical" evidence="14">
    <location>
        <begin position="117"/>
        <end position="136"/>
    </location>
</feature>
<name>A0ABW9RU79_9BACT</name>
<comment type="caution">
    <text evidence="15">The sequence shown here is derived from an EMBL/GenBank/DDBJ whole genome shotgun (WGS) entry which is preliminary data.</text>
</comment>
<protein>
    <submittedName>
        <fullName evidence="15">Heme A synthase</fullName>
    </submittedName>
</protein>
<evidence type="ECO:0000256" key="4">
    <source>
        <dbReference type="ARBA" id="ARBA00022692"/>
    </source>
</evidence>
<feature type="transmembrane region" description="Helical" evidence="14">
    <location>
        <begin position="268"/>
        <end position="285"/>
    </location>
</feature>